<evidence type="ECO:0000256" key="4">
    <source>
        <dbReference type="ARBA" id="ARBA00023136"/>
    </source>
</evidence>
<dbReference type="Pfam" id="PF01694">
    <property type="entry name" value="Rhomboid"/>
    <property type="match status" value="1"/>
</dbReference>
<dbReference type="GeneID" id="18818343"/>
<dbReference type="SUPFAM" id="SSF144091">
    <property type="entry name" value="Rhomboid-like"/>
    <property type="match status" value="1"/>
</dbReference>
<protein>
    <recommendedName>
        <fullName evidence="6">Peptidase S54 rhomboid domain-containing protein</fullName>
    </recommendedName>
</protein>
<evidence type="ECO:0000259" key="6">
    <source>
        <dbReference type="Pfam" id="PF01694"/>
    </source>
</evidence>
<evidence type="ECO:0000313" key="7">
    <source>
        <dbReference type="EMBL" id="EGO27949.1"/>
    </source>
</evidence>
<dbReference type="GO" id="GO:0016020">
    <property type="term" value="C:membrane"/>
    <property type="evidence" value="ECO:0007669"/>
    <property type="project" value="UniProtKB-SubCell"/>
</dbReference>
<organism>
    <name type="scientific">Serpula lacrymans var. lacrymans (strain S7.9)</name>
    <name type="common">Dry rot fungus</name>
    <dbReference type="NCBI Taxonomy" id="578457"/>
    <lineage>
        <taxon>Eukaryota</taxon>
        <taxon>Fungi</taxon>
        <taxon>Dikarya</taxon>
        <taxon>Basidiomycota</taxon>
        <taxon>Agaricomycotina</taxon>
        <taxon>Agaricomycetes</taxon>
        <taxon>Agaricomycetidae</taxon>
        <taxon>Boletales</taxon>
        <taxon>Coniophorineae</taxon>
        <taxon>Serpulaceae</taxon>
        <taxon>Serpula</taxon>
    </lineage>
</organism>
<dbReference type="PANTHER" id="PTHR43066">
    <property type="entry name" value="RHOMBOID-RELATED PROTEIN"/>
    <property type="match status" value="1"/>
</dbReference>
<proteinExistence type="predicted"/>
<dbReference type="EMBL" id="GL945431">
    <property type="protein sequence ID" value="EGO27949.1"/>
    <property type="molecule type" value="Genomic_DNA"/>
</dbReference>
<keyword evidence="3 5" id="KW-1133">Transmembrane helix</keyword>
<keyword evidence="2 5" id="KW-0812">Transmembrane</keyword>
<evidence type="ECO:0000256" key="5">
    <source>
        <dbReference type="SAM" id="Phobius"/>
    </source>
</evidence>
<dbReference type="GO" id="GO:0004252">
    <property type="term" value="F:serine-type endopeptidase activity"/>
    <property type="evidence" value="ECO:0007669"/>
    <property type="project" value="InterPro"/>
</dbReference>
<dbReference type="AlphaFoldDB" id="F8NMX4"/>
<keyword evidence="4 5" id="KW-0472">Membrane</keyword>
<dbReference type="HOGENOM" id="CLU_133418_0_0_1"/>
<dbReference type="InterPro" id="IPR035952">
    <property type="entry name" value="Rhomboid-like_sf"/>
</dbReference>
<dbReference type="Proteomes" id="UP000008064">
    <property type="component" value="Unassembled WGS sequence"/>
</dbReference>
<dbReference type="Gene3D" id="1.20.1540.10">
    <property type="entry name" value="Rhomboid-like"/>
    <property type="match status" value="1"/>
</dbReference>
<dbReference type="RefSeq" id="XP_007316040.1">
    <property type="nucleotide sequence ID" value="XM_007315978.1"/>
</dbReference>
<evidence type="ECO:0000256" key="2">
    <source>
        <dbReference type="ARBA" id="ARBA00022692"/>
    </source>
</evidence>
<dbReference type="PANTHER" id="PTHR43066:SF21">
    <property type="entry name" value="UBIQUITIN-ASSOCIATED DOMAIN-CONTAINING PROTEIN 2"/>
    <property type="match status" value="1"/>
</dbReference>
<dbReference type="OrthoDB" id="272778at2759"/>
<dbReference type="KEGG" id="sla:SERLADRAFT_462266"/>
<sequence>MSFENAPVSKGLMMSCALTSIIAGVFDVKHYLHLQFVPHISRHHQYWRLVAHHFAFSNSSDLLLAELLLYNVGVQVERQFGTVKFASFAIASALVSTILEFMALLLFYRIGLNHISPGPLSLIFAILYQYFRVVPSIYQFRIFSVPVSNKIFTYILASQVSSFLTTAITFD</sequence>
<feature type="domain" description="Peptidase S54 rhomboid" evidence="6">
    <location>
        <begin position="44"/>
        <end position="165"/>
    </location>
</feature>
<reference evidence="7" key="1">
    <citation type="submission" date="2011-04" db="EMBL/GenBank/DDBJ databases">
        <title>Evolution of plant cell wall degrading machinery underlies the functional diversity of forest fungi.</title>
        <authorList>
            <consortium name="US DOE Joint Genome Institute (JGI-PGF)"/>
            <person name="Eastwood D.C."/>
            <person name="Floudas D."/>
            <person name="Binder M."/>
            <person name="Majcherczyk A."/>
            <person name="Schneider P."/>
            <person name="Aerts A."/>
            <person name="Asiegbu F.O."/>
            <person name="Baker S.E."/>
            <person name="Barry K."/>
            <person name="Bendiksby M."/>
            <person name="Blumentritt M."/>
            <person name="Coutinho P.M."/>
            <person name="Cullen D."/>
            <person name="Cullen D."/>
            <person name="Gathman A."/>
            <person name="Goodell B."/>
            <person name="Henrissat B."/>
            <person name="Ihrmark K."/>
            <person name="Kauserud H."/>
            <person name="Kohler A."/>
            <person name="LaButti K."/>
            <person name="Lapidus A."/>
            <person name="Lavin J.L."/>
            <person name="Lee Y.-H."/>
            <person name="Lindquist E."/>
            <person name="Lilly W."/>
            <person name="Lucas S."/>
            <person name="Morin E."/>
            <person name="Murat C."/>
            <person name="Oguiza J.A."/>
            <person name="Park J."/>
            <person name="Pisabarro A.G."/>
            <person name="Riley R."/>
            <person name="Rosling A."/>
            <person name="Salamov A."/>
            <person name="Schmidt O."/>
            <person name="Schmutz J."/>
            <person name="Skrede I."/>
            <person name="Stenlid J."/>
            <person name="Wiebenga A."/>
            <person name="Xie X."/>
            <person name="Kues U."/>
            <person name="Hibbett D.S."/>
            <person name="Hoffmeister D."/>
            <person name="Hogberg N."/>
            <person name="Martin F."/>
            <person name="Grigoriev I.V."/>
            <person name="Watkinson S.C."/>
        </authorList>
    </citation>
    <scope>NUCLEOTIDE SEQUENCE</scope>
    <source>
        <strain evidence="7">S7.9</strain>
    </source>
</reference>
<name>F8NMX4_SERL9</name>
<feature type="transmembrane region" description="Helical" evidence="5">
    <location>
        <begin position="151"/>
        <end position="170"/>
    </location>
</feature>
<dbReference type="InterPro" id="IPR022764">
    <property type="entry name" value="Peptidase_S54_rhomboid_dom"/>
</dbReference>
<evidence type="ECO:0000256" key="1">
    <source>
        <dbReference type="ARBA" id="ARBA00004141"/>
    </source>
</evidence>
<evidence type="ECO:0000256" key="3">
    <source>
        <dbReference type="ARBA" id="ARBA00022989"/>
    </source>
</evidence>
<feature type="transmembrane region" description="Helical" evidence="5">
    <location>
        <begin position="85"/>
        <end position="108"/>
    </location>
</feature>
<comment type="subcellular location">
    <subcellularLocation>
        <location evidence="1">Membrane</location>
        <topology evidence="1">Multi-pass membrane protein</topology>
    </subcellularLocation>
</comment>
<accession>F8NMX4</accession>
<gene>
    <name evidence="7" type="ORF">SERLADRAFT_462266</name>
</gene>